<comment type="caution">
    <text evidence="2">The sequence shown here is derived from an EMBL/GenBank/DDBJ whole genome shotgun (WGS) entry which is preliminary data.</text>
</comment>
<protein>
    <submittedName>
        <fullName evidence="2">Uncharacterized protein</fullName>
    </submittedName>
</protein>
<organism evidence="2 3">
    <name type="scientific">Stephania cephalantha</name>
    <dbReference type="NCBI Taxonomy" id="152367"/>
    <lineage>
        <taxon>Eukaryota</taxon>
        <taxon>Viridiplantae</taxon>
        <taxon>Streptophyta</taxon>
        <taxon>Embryophyta</taxon>
        <taxon>Tracheophyta</taxon>
        <taxon>Spermatophyta</taxon>
        <taxon>Magnoliopsida</taxon>
        <taxon>Ranunculales</taxon>
        <taxon>Menispermaceae</taxon>
        <taxon>Menispermoideae</taxon>
        <taxon>Cissampelideae</taxon>
        <taxon>Stephania</taxon>
    </lineage>
</organism>
<evidence type="ECO:0000313" key="2">
    <source>
        <dbReference type="EMBL" id="KAK9148127.1"/>
    </source>
</evidence>
<dbReference type="AlphaFoldDB" id="A0AAP0KBC5"/>
<proteinExistence type="predicted"/>
<feature type="region of interest" description="Disordered" evidence="1">
    <location>
        <begin position="1"/>
        <end position="62"/>
    </location>
</feature>
<keyword evidence="3" id="KW-1185">Reference proteome</keyword>
<accession>A0AAP0KBC5</accession>
<dbReference type="Proteomes" id="UP001419268">
    <property type="component" value="Unassembled WGS sequence"/>
</dbReference>
<evidence type="ECO:0000256" key="1">
    <source>
        <dbReference type="SAM" id="MobiDB-lite"/>
    </source>
</evidence>
<evidence type="ECO:0000313" key="3">
    <source>
        <dbReference type="Proteomes" id="UP001419268"/>
    </source>
</evidence>
<sequence>MMASLQLRGSAAERLRRAGRGPAARLRLRGSSGGAETGQRGIGSSSDADSSGGATATPAAAL</sequence>
<gene>
    <name evidence="2" type="ORF">Scep_006884</name>
</gene>
<dbReference type="EMBL" id="JBBNAG010000003">
    <property type="protein sequence ID" value="KAK9148127.1"/>
    <property type="molecule type" value="Genomic_DNA"/>
</dbReference>
<reference evidence="2 3" key="1">
    <citation type="submission" date="2024-01" db="EMBL/GenBank/DDBJ databases">
        <title>Genome assemblies of Stephania.</title>
        <authorList>
            <person name="Yang L."/>
        </authorList>
    </citation>
    <scope>NUCLEOTIDE SEQUENCE [LARGE SCALE GENOMIC DNA]</scope>
    <source>
        <strain evidence="2">JXDWG</strain>
        <tissue evidence="2">Leaf</tissue>
    </source>
</reference>
<feature type="compositionally biased region" description="Low complexity" evidence="1">
    <location>
        <begin position="43"/>
        <end position="62"/>
    </location>
</feature>
<name>A0AAP0KBC5_9MAGN</name>